<dbReference type="InterPro" id="IPR017853">
    <property type="entry name" value="GH"/>
</dbReference>
<dbReference type="OrthoDB" id="2123594at2759"/>
<reference evidence="9 10" key="1">
    <citation type="submission" date="2018-11" db="EMBL/GenBank/DDBJ databases">
        <title>Genome sequence of Apiotrichum porosum DSM 27194.</title>
        <authorList>
            <person name="Aliyu H."/>
            <person name="Gorte O."/>
            <person name="Ochsenreither K."/>
        </authorList>
    </citation>
    <scope>NUCLEOTIDE SEQUENCE [LARGE SCALE GENOMIC DNA]</scope>
    <source>
        <strain evidence="9 10">DSM 27194</strain>
    </source>
</reference>
<evidence type="ECO:0000313" key="10">
    <source>
        <dbReference type="Proteomes" id="UP000279236"/>
    </source>
</evidence>
<comment type="similarity">
    <text evidence="2">Belongs to the glycosyl hydrolase 3 family.</text>
</comment>
<dbReference type="InterPro" id="IPR001764">
    <property type="entry name" value="Glyco_hydro_3_N"/>
</dbReference>
<dbReference type="SUPFAM" id="SSF52279">
    <property type="entry name" value="Beta-D-glucan exohydrolase, C-terminal domain"/>
    <property type="match status" value="1"/>
</dbReference>
<evidence type="ECO:0000256" key="4">
    <source>
        <dbReference type="ARBA" id="ARBA00022729"/>
    </source>
</evidence>
<evidence type="ECO:0000256" key="6">
    <source>
        <dbReference type="ARBA" id="ARBA00023295"/>
    </source>
</evidence>
<name>A0A427XX22_9TREE</name>
<gene>
    <name evidence="9" type="ORF">EHS24_007063</name>
</gene>
<evidence type="ECO:0000256" key="3">
    <source>
        <dbReference type="ARBA" id="ARBA00012744"/>
    </source>
</evidence>
<dbReference type="EC" id="3.2.1.21" evidence="3"/>
<evidence type="ECO:0000259" key="8">
    <source>
        <dbReference type="Pfam" id="PF01915"/>
    </source>
</evidence>
<dbReference type="PANTHER" id="PTHR30620:SF16">
    <property type="entry name" value="LYSOSOMAL BETA GLUCOSIDASE"/>
    <property type="match status" value="1"/>
</dbReference>
<dbReference type="Pfam" id="PF01915">
    <property type="entry name" value="Glyco_hydro_3_C"/>
    <property type="match status" value="1"/>
</dbReference>
<dbReference type="GeneID" id="39591606"/>
<dbReference type="EMBL" id="RSCE01000004">
    <property type="protein sequence ID" value="RSH83383.1"/>
    <property type="molecule type" value="Genomic_DNA"/>
</dbReference>
<dbReference type="InterPro" id="IPR036962">
    <property type="entry name" value="Glyco_hydro_3_N_sf"/>
</dbReference>
<feature type="domain" description="Glycoside hydrolase family 3 C-terminal" evidence="8">
    <location>
        <begin position="454"/>
        <end position="591"/>
    </location>
</feature>
<accession>A0A427XX22</accession>
<evidence type="ECO:0000256" key="5">
    <source>
        <dbReference type="ARBA" id="ARBA00022801"/>
    </source>
</evidence>
<dbReference type="GO" id="GO:0008422">
    <property type="term" value="F:beta-glucosidase activity"/>
    <property type="evidence" value="ECO:0007669"/>
    <property type="project" value="UniProtKB-EC"/>
</dbReference>
<feature type="domain" description="Glycoside hydrolase family 3 N-terminal" evidence="7">
    <location>
        <begin position="69"/>
        <end position="380"/>
    </location>
</feature>
<keyword evidence="5" id="KW-0378">Hydrolase</keyword>
<dbReference type="GO" id="GO:0009251">
    <property type="term" value="P:glucan catabolic process"/>
    <property type="evidence" value="ECO:0007669"/>
    <property type="project" value="TreeGrafter"/>
</dbReference>
<dbReference type="Gene3D" id="3.20.20.300">
    <property type="entry name" value="Glycoside hydrolase, family 3, N-terminal domain"/>
    <property type="match status" value="1"/>
</dbReference>
<dbReference type="InterPro" id="IPR036881">
    <property type="entry name" value="Glyco_hydro_3_C_sf"/>
</dbReference>
<dbReference type="Gene3D" id="3.40.50.1700">
    <property type="entry name" value="Glycoside hydrolase family 3 C-terminal domain"/>
    <property type="match status" value="1"/>
</dbReference>
<evidence type="ECO:0000259" key="7">
    <source>
        <dbReference type="Pfam" id="PF00933"/>
    </source>
</evidence>
<sequence>MSSYPYQDKSLSVEDRIDDLLPRLSLEEKAGLMFHMMIPANPDLEKKNPNFSTFPSTKEMLERGLTHFNITGTFDTPKEFAEFTNQLQKAALDIGRWGIPVTLSTDPRNAFIDNPQLSLPPGPFSQWCEHIGMAAIGDEGRMQEFADIVRQEYLAVGLRAALHPQADLATESRWSRTPGSLGEDADMSTRLAAAEIRGLQTKKFGHESVAACIKHFPGGGTVKDGTDPHFSWGAEQIYPGGMEMFEYHLKPFRTAVDEGVRVVMPSYGKPMGIGYEEVGMGFNKAITHDLLRDGLGFKGVVVSDWGLCVDMPGANIIGDIATARAWGVEHLSPEDRAVKCINSGCDQLGGEYTPSFIVNTVKDGRLSEDTVNDSVRRILRDKFELGLFDNPYVDVNKANKIVGNKKFKAAGVNAQMDSVCLLKNDKPAGIHKKMLPFPKDYKVYLEGFKEKHFRYVVDSPDEADVAVVRLATPWVPTGNGPFAARFHHGALEWNDDVLENIRKLSKRVPVVIEIFAERPPVLGTLDHDASAIMVSFGLSEPALVDVLHGHSPKGKLPFDLPRSTAAVIDSKTDTPFDTRNPTYRFGHGLRYD</sequence>
<comment type="caution">
    <text evidence="9">The sequence shown here is derived from an EMBL/GenBank/DDBJ whole genome shotgun (WGS) entry which is preliminary data.</text>
</comment>
<keyword evidence="6" id="KW-0326">Glycosidase</keyword>
<evidence type="ECO:0000256" key="2">
    <source>
        <dbReference type="ARBA" id="ARBA00005336"/>
    </source>
</evidence>
<organism evidence="9 10">
    <name type="scientific">Apiotrichum porosum</name>
    <dbReference type="NCBI Taxonomy" id="105984"/>
    <lineage>
        <taxon>Eukaryota</taxon>
        <taxon>Fungi</taxon>
        <taxon>Dikarya</taxon>
        <taxon>Basidiomycota</taxon>
        <taxon>Agaricomycotina</taxon>
        <taxon>Tremellomycetes</taxon>
        <taxon>Trichosporonales</taxon>
        <taxon>Trichosporonaceae</taxon>
        <taxon>Apiotrichum</taxon>
    </lineage>
</organism>
<dbReference type="PANTHER" id="PTHR30620">
    <property type="entry name" value="PERIPLASMIC BETA-GLUCOSIDASE-RELATED"/>
    <property type="match status" value="1"/>
</dbReference>
<proteinExistence type="inferred from homology"/>
<evidence type="ECO:0000313" key="9">
    <source>
        <dbReference type="EMBL" id="RSH83383.1"/>
    </source>
</evidence>
<dbReference type="AlphaFoldDB" id="A0A427XX22"/>
<comment type="catalytic activity">
    <reaction evidence="1">
        <text>Hydrolysis of terminal, non-reducing beta-D-glucosyl residues with release of beta-D-glucose.</text>
        <dbReference type="EC" id="3.2.1.21"/>
    </reaction>
</comment>
<protein>
    <recommendedName>
        <fullName evidence="3">beta-glucosidase</fullName>
        <ecNumber evidence="3">3.2.1.21</ecNumber>
    </recommendedName>
</protein>
<dbReference type="STRING" id="105984.A0A427XX22"/>
<dbReference type="Pfam" id="PF00933">
    <property type="entry name" value="Glyco_hydro_3"/>
    <property type="match status" value="1"/>
</dbReference>
<dbReference type="RefSeq" id="XP_028477335.1">
    <property type="nucleotide sequence ID" value="XM_028622443.1"/>
</dbReference>
<keyword evidence="10" id="KW-1185">Reference proteome</keyword>
<dbReference type="InterPro" id="IPR002772">
    <property type="entry name" value="Glyco_hydro_3_C"/>
</dbReference>
<evidence type="ECO:0000256" key="1">
    <source>
        <dbReference type="ARBA" id="ARBA00000448"/>
    </source>
</evidence>
<dbReference type="InterPro" id="IPR051915">
    <property type="entry name" value="Cellulose_Degrad_GH3"/>
</dbReference>
<dbReference type="SUPFAM" id="SSF51445">
    <property type="entry name" value="(Trans)glycosidases"/>
    <property type="match status" value="1"/>
</dbReference>
<keyword evidence="4" id="KW-0732">Signal</keyword>
<dbReference type="Proteomes" id="UP000279236">
    <property type="component" value="Unassembled WGS sequence"/>
</dbReference>